<reference evidence="1 2" key="1">
    <citation type="submission" date="2021-06" db="EMBL/GenBank/DDBJ databases">
        <authorList>
            <person name="Kallberg Y."/>
            <person name="Tangrot J."/>
            <person name="Rosling A."/>
        </authorList>
    </citation>
    <scope>NUCLEOTIDE SEQUENCE [LARGE SCALE GENOMIC DNA]</scope>
    <source>
        <strain evidence="1 2">120-4 pot B 10/14</strain>
    </source>
</reference>
<dbReference type="Proteomes" id="UP000789901">
    <property type="component" value="Unassembled WGS sequence"/>
</dbReference>
<evidence type="ECO:0000313" key="1">
    <source>
        <dbReference type="EMBL" id="CAG8558459.1"/>
    </source>
</evidence>
<evidence type="ECO:0000313" key="2">
    <source>
        <dbReference type="Proteomes" id="UP000789901"/>
    </source>
</evidence>
<feature type="non-terminal residue" evidence="1">
    <location>
        <position position="1"/>
    </location>
</feature>
<sequence>IKILNHSISFCSMNPINMSAILEFELIELMNFIVTFIHIENSYENPGDVELDDFLDNTRESASDIDIIKNNVSNILSIPELSDTNSMTYIPMLFNHLISYNTAQY</sequence>
<accession>A0ABN7UBW9</accession>
<dbReference type="EMBL" id="CAJVQB010001999">
    <property type="protein sequence ID" value="CAG8558459.1"/>
    <property type="molecule type" value="Genomic_DNA"/>
</dbReference>
<organism evidence="1 2">
    <name type="scientific">Gigaspora margarita</name>
    <dbReference type="NCBI Taxonomy" id="4874"/>
    <lineage>
        <taxon>Eukaryota</taxon>
        <taxon>Fungi</taxon>
        <taxon>Fungi incertae sedis</taxon>
        <taxon>Mucoromycota</taxon>
        <taxon>Glomeromycotina</taxon>
        <taxon>Glomeromycetes</taxon>
        <taxon>Diversisporales</taxon>
        <taxon>Gigasporaceae</taxon>
        <taxon>Gigaspora</taxon>
    </lineage>
</organism>
<name>A0ABN7UBW9_GIGMA</name>
<comment type="caution">
    <text evidence="1">The sequence shown here is derived from an EMBL/GenBank/DDBJ whole genome shotgun (WGS) entry which is preliminary data.</text>
</comment>
<protein>
    <submittedName>
        <fullName evidence="1">3356_t:CDS:1</fullName>
    </submittedName>
</protein>
<gene>
    <name evidence="1" type="ORF">GMARGA_LOCUS4901</name>
</gene>
<keyword evidence="2" id="KW-1185">Reference proteome</keyword>
<proteinExistence type="predicted"/>